<comment type="caution">
    <text evidence="1">The sequence shown here is derived from an EMBL/GenBank/DDBJ whole genome shotgun (WGS) entry which is preliminary data.</text>
</comment>
<dbReference type="AlphaFoldDB" id="A0A835M498"/>
<organism evidence="1 2">
    <name type="scientific">Coptis chinensis</name>
    <dbReference type="NCBI Taxonomy" id="261450"/>
    <lineage>
        <taxon>Eukaryota</taxon>
        <taxon>Viridiplantae</taxon>
        <taxon>Streptophyta</taxon>
        <taxon>Embryophyta</taxon>
        <taxon>Tracheophyta</taxon>
        <taxon>Spermatophyta</taxon>
        <taxon>Magnoliopsida</taxon>
        <taxon>Ranunculales</taxon>
        <taxon>Ranunculaceae</taxon>
        <taxon>Coptidoideae</taxon>
        <taxon>Coptis</taxon>
    </lineage>
</organism>
<name>A0A835M498_9MAGN</name>
<protein>
    <submittedName>
        <fullName evidence="1">Uncharacterized protein</fullName>
    </submittedName>
</protein>
<sequence length="170" mass="19049">MEWGALTCHLLELMRSGQQRPKSEVSARAKAVVQNLNLIKLKRRKGHLSWKDDGIQSPDQGSPGAMAICHVVVAEKDEGESKRGASHCFFRIEWAYVHSRAIVHQNEGYTIVIAVHRHTKSLGLRRQGSSSEEPSFAVTGFFESIFRKEKRASCEARNVISTEFPAMMGL</sequence>
<accession>A0A835M498</accession>
<keyword evidence="2" id="KW-1185">Reference proteome</keyword>
<gene>
    <name evidence="1" type="ORF">IFM89_026750</name>
</gene>
<dbReference type="EMBL" id="JADFTS010000003">
    <property type="protein sequence ID" value="KAF9615862.1"/>
    <property type="molecule type" value="Genomic_DNA"/>
</dbReference>
<evidence type="ECO:0000313" key="2">
    <source>
        <dbReference type="Proteomes" id="UP000631114"/>
    </source>
</evidence>
<reference evidence="1 2" key="1">
    <citation type="submission" date="2020-10" db="EMBL/GenBank/DDBJ databases">
        <title>The Coptis chinensis genome and diversification of protoberbering-type alkaloids.</title>
        <authorList>
            <person name="Wang B."/>
            <person name="Shu S."/>
            <person name="Song C."/>
            <person name="Liu Y."/>
        </authorList>
    </citation>
    <scope>NUCLEOTIDE SEQUENCE [LARGE SCALE GENOMIC DNA]</scope>
    <source>
        <strain evidence="1">HL-2020</strain>
        <tissue evidence="1">Leaf</tissue>
    </source>
</reference>
<dbReference type="Proteomes" id="UP000631114">
    <property type="component" value="Unassembled WGS sequence"/>
</dbReference>
<proteinExistence type="predicted"/>
<evidence type="ECO:0000313" key="1">
    <source>
        <dbReference type="EMBL" id="KAF9615862.1"/>
    </source>
</evidence>